<dbReference type="KEGG" id="bgm:CAL15_03910"/>
<evidence type="ECO:0000256" key="1">
    <source>
        <dbReference type="SAM" id="SignalP"/>
    </source>
</evidence>
<dbReference type="Proteomes" id="UP000194161">
    <property type="component" value="Chromosome"/>
</dbReference>
<dbReference type="AlphaFoldDB" id="A0A1W6Z8M5"/>
<proteinExistence type="predicted"/>
<evidence type="ECO:0000313" key="3">
    <source>
        <dbReference type="Proteomes" id="UP000194161"/>
    </source>
</evidence>
<evidence type="ECO:0000313" key="2">
    <source>
        <dbReference type="EMBL" id="ARP93602.1"/>
    </source>
</evidence>
<protein>
    <recommendedName>
        <fullName evidence="4">DUF4148 domain-containing protein</fullName>
    </recommendedName>
</protein>
<dbReference type="InterPro" id="IPR025421">
    <property type="entry name" value="DUF4148"/>
</dbReference>
<keyword evidence="3" id="KW-1185">Reference proteome</keyword>
<sequence>MKSIATLIVAATAALSASAYAADNIEPNNVPFQGVYGQQDPNGKTREQVRAELAEAKAQGLVVYGENEQPPAYAQGGSTLTRAQVQADLAHARTSGLEAQFPNGA</sequence>
<accession>A0A1W6Z8M5</accession>
<organism evidence="2 3">
    <name type="scientific">Bordetella genomosp. 13</name>
    <dbReference type="NCBI Taxonomy" id="463040"/>
    <lineage>
        <taxon>Bacteria</taxon>
        <taxon>Pseudomonadati</taxon>
        <taxon>Pseudomonadota</taxon>
        <taxon>Betaproteobacteria</taxon>
        <taxon>Burkholderiales</taxon>
        <taxon>Alcaligenaceae</taxon>
        <taxon>Bordetella</taxon>
    </lineage>
</organism>
<reference evidence="2 3" key="1">
    <citation type="submission" date="2017-05" db="EMBL/GenBank/DDBJ databases">
        <title>Complete and WGS of Bordetella genogroups.</title>
        <authorList>
            <person name="Spilker T."/>
            <person name="LiPuma J."/>
        </authorList>
    </citation>
    <scope>NUCLEOTIDE SEQUENCE [LARGE SCALE GENOMIC DNA]</scope>
    <source>
        <strain evidence="2 3">AU7206</strain>
    </source>
</reference>
<dbReference type="Pfam" id="PF13663">
    <property type="entry name" value="DUF4148"/>
    <property type="match status" value="1"/>
</dbReference>
<dbReference type="RefSeq" id="WP_086077384.1">
    <property type="nucleotide sequence ID" value="NZ_CP021111.1"/>
</dbReference>
<name>A0A1W6Z8M5_9BORD</name>
<gene>
    <name evidence="2" type="ORF">CAL15_03910</name>
</gene>
<keyword evidence="1" id="KW-0732">Signal</keyword>
<feature type="signal peptide" evidence="1">
    <location>
        <begin position="1"/>
        <end position="21"/>
    </location>
</feature>
<dbReference type="OrthoDB" id="8777858at2"/>
<dbReference type="EMBL" id="CP021111">
    <property type="protein sequence ID" value="ARP93602.1"/>
    <property type="molecule type" value="Genomic_DNA"/>
</dbReference>
<dbReference type="STRING" id="463040.CAL15_03910"/>
<evidence type="ECO:0008006" key="4">
    <source>
        <dbReference type="Google" id="ProtNLM"/>
    </source>
</evidence>
<feature type="chain" id="PRO_5013252828" description="DUF4148 domain-containing protein" evidence="1">
    <location>
        <begin position="22"/>
        <end position="105"/>
    </location>
</feature>